<reference evidence="2" key="2">
    <citation type="submission" date="2021-05" db="EMBL/GenBank/DDBJ databases">
        <authorList>
            <person name="Pain A."/>
        </authorList>
    </citation>
    <scope>NUCLEOTIDE SEQUENCE</scope>
    <source>
        <strain evidence="2">1802A</strain>
    </source>
</reference>
<gene>
    <name evidence="2" type="ORF">X943_000974</name>
</gene>
<dbReference type="SUPFAM" id="SSF52374">
    <property type="entry name" value="Nucleotidylyl transferase"/>
    <property type="match status" value="1"/>
</dbReference>
<dbReference type="AlphaFoldDB" id="A0AAD9G6K9"/>
<dbReference type="GO" id="GO:0003824">
    <property type="term" value="F:catalytic activity"/>
    <property type="evidence" value="ECO:0007669"/>
    <property type="project" value="InterPro"/>
</dbReference>
<accession>A0AAD9G6K9</accession>
<evidence type="ECO:0000259" key="1">
    <source>
        <dbReference type="Pfam" id="PF01467"/>
    </source>
</evidence>
<dbReference type="Pfam" id="PF01467">
    <property type="entry name" value="CTP_transf_like"/>
    <property type="match status" value="1"/>
</dbReference>
<evidence type="ECO:0000313" key="3">
    <source>
        <dbReference type="Proteomes" id="UP001195914"/>
    </source>
</evidence>
<sequence>MNIFLRDPSLSSLLKDVRYRFPPSFISCVSFRKHERTQQETCGSCRFCRVCASSLEVASLICRILASGFRDLSVFLIADEDQDVYSTFMLDYLRSLYTLVIQTHSRYKYECGIYAPDDGVGVLNHKAYNLTILPVHNWRRLLDEGASSAVFGNSGKMRFLFIDGCKYIFEDFYSELKARNELEGTVGRLASCACSDADHHVLRHQRSSNNCLPNGSSSDPPSDTILQEDLSHVGESSSQRMTSSVTLVKPDRCDGLSDMRELDCLALSKPCDEGCAVRDVLFFDNVICGGTFDCLHFGHKYLLLVAFLSCRQSLHIGITASDALLHRKSDYSLIQSYDTRLEAVERYLCLLKLLYEPKRVKASTLSTDFTRGARLISYNNCDFFSCSTEPLPLPHCGEFCYREFLLSKSGATPSPKEPASGVSVTTFKLMDIYGPADILDDSFALVISPESLPGAEQVNAYRRSKGLLGWLLLSGGFVLHPEFECNHRNVEKVSSSRIRSSLKSMS</sequence>
<dbReference type="InterPro" id="IPR004821">
    <property type="entry name" value="Cyt_trans-like"/>
</dbReference>
<reference evidence="2" key="1">
    <citation type="journal article" date="2014" name="Nucleic Acids Res.">
        <title>The evolutionary dynamics of variant antigen genes in Babesia reveal a history of genomic innovation underlying host-parasite interaction.</title>
        <authorList>
            <person name="Jackson A.P."/>
            <person name="Otto T.D."/>
            <person name="Darby A."/>
            <person name="Ramaprasad A."/>
            <person name="Xia D."/>
            <person name="Echaide I.E."/>
            <person name="Farber M."/>
            <person name="Gahlot S."/>
            <person name="Gamble J."/>
            <person name="Gupta D."/>
            <person name="Gupta Y."/>
            <person name="Jackson L."/>
            <person name="Malandrin L."/>
            <person name="Malas T.B."/>
            <person name="Moussa E."/>
            <person name="Nair M."/>
            <person name="Reid A.J."/>
            <person name="Sanders M."/>
            <person name="Sharma J."/>
            <person name="Tracey A."/>
            <person name="Quail M.A."/>
            <person name="Weir W."/>
            <person name="Wastling J.M."/>
            <person name="Hall N."/>
            <person name="Willadsen P."/>
            <person name="Lingelbach K."/>
            <person name="Shiels B."/>
            <person name="Tait A."/>
            <person name="Berriman M."/>
            <person name="Allred D.R."/>
            <person name="Pain A."/>
        </authorList>
    </citation>
    <scope>NUCLEOTIDE SEQUENCE</scope>
    <source>
        <strain evidence="2">1802A</strain>
    </source>
</reference>
<evidence type="ECO:0000313" key="2">
    <source>
        <dbReference type="EMBL" id="KAK1932824.1"/>
    </source>
</evidence>
<organism evidence="2 3">
    <name type="scientific">Babesia divergens</name>
    <dbReference type="NCBI Taxonomy" id="32595"/>
    <lineage>
        <taxon>Eukaryota</taxon>
        <taxon>Sar</taxon>
        <taxon>Alveolata</taxon>
        <taxon>Apicomplexa</taxon>
        <taxon>Aconoidasida</taxon>
        <taxon>Piroplasmida</taxon>
        <taxon>Babesiidae</taxon>
        <taxon>Babesia</taxon>
    </lineage>
</organism>
<protein>
    <recommendedName>
        <fullName evidence="1">Cytidyltransferase-like domain-containing protein</fullName>
    </recommendedName>
</protein>
<name>A0AAD9G6K9_BABDI</name>
<comment type="caution">
    <text evidence="2">The sequence shown here is derived from an EMBL/GenBank/DDBJ whole genome shotgun (WGS) entry which is preliminary data.</text>
</comment>
<dbReference type="EMBL" id="JAHBMH010000073">
    <property type="protein sequence ID" value="KAK1932824.1"/>
    <property type="molecule type" value="Genomic_DNA"/>
</dbReference>
<feature type="domain" description="Cytidyltransferase-like" evidence="1">
    <location>
        <begin position="287"/>
        <end position="352"/>
    </location>
</feature>
<dbReference type="Gene3D" id="3.40.50.620">
    <property type="entry name" value="HUPs"/>
    <property type="match status" value="1"/>
</dbReference>
<dbReference type="InterPro" id="IPR014729">
    <property type="entry name" value="Rossmann-like_a/b/a_fold"/>
</dbReference>
<keyword evidence="3" id="KW-1185">Reference proteome</keyword>
<proteinExistence type="predicted"/>
<dbReference type="Proteomes" id="UP001195914">
    <property type="component" value="Unassembled WGS sequence"/>
</dbReference>